<evidence type="ECO:0000313" key="15">
    <source>
        <dbReference type="WBParaSite" id="PDA_v2.g10106.t1"/>
    </source>
</evidence>
<comment type="caution">
    <text evidence="9">Lacks conserved residue(s) required for the propagation of feature annotation.</text>
</comment>
<dbReference type="Gene3D" id="1.20.1070.10">
    <property type="entry name" value="Rhodopsin 7-helix transmembrane proteins"/>
    <property type="match status" value="1"/>
</dbReference>
<feature type="domain" description="FZ" evidence="12">
    <location>
        <begin position="14"/>
        <end position="130"/>
    </location>
</feature>
<feature type="domain" description="G-protein coupled receptors family 2 profile 2" evidence="13">
    <location>
        <begin position="210"/>
        <end position="398"/>
    </location>
</feature>
<evidence type="ECO:0000256" key="2">
    <source>
        <dbReference type="ARBA" id="ARBA00008077"/>
    </source>
</evidence>
<feature type="disulfide bond" evidence="9">
    <location>
        <begin position="94"/>
        <end position="118"/>
    </location>
</feature>
<dbReference type="AlphaFoldDB" id="A0A914NYZ7"/>
<feature type="transmembrane region" description="Helical" evidence="11">
    <location>
        <begin position="248"/>
        <end position="267"/>
    </location>
</feature>
<dbReference type="InterPro" id="IPR015526">
    <property type="entry name" value="Frizzled/SFRP"/>
</dbReference>
<dbReference type="GO" id="GO:0005886">
    <property type="term" value="C:plasma membrane"/>
    <property type="evidence" value="ECO:0007669"/>
    <property type="project" value="TreeGrafter"/>
</dbReference>
<dbReference type="InterPro" id="IPR000539">
    <property type="entry name" value="Frizzled/Smoothened_7TM"/>
</dbReference>
<dbReference type="GO" id="GO:0017147">
    <property type="term" value="F:Wnt-protein binding"/>
    <property type="evidence" value="ECO:0007669"/>
    <property type="project" value="TreeGrafter"/>
</dbReference>
<feature type="disulfide bond" evidence="9">
    <location>
        <begin position="27"/>
        <end position="73"/>
    </location>
</feature>
<keyword evidence="8" id="KW-0675">Receptor</keyword>
<dbReference type="InterPro" id="IPR036790">
    <property type="entry name" value="Frizzled_dom_sf"/>
</dbReference>
<feature type="transmembrane region" description="Helical" evidence="11">
    <location>
        <begin position="334"/>
        <end position="359"/>
    </location>
</feature>
<dbReference type="InterPro" id="IPR017981">
    <property type="entry name" value="GPCR_2-like_7TM"/>
</dbReference>
<dbReference type="PANTHER" id="PTHR11309:SF47">
    <property type="entry name" value="FRIZZLED"/>
    <property type="match status" value="1"/>
</dbReference>
<keyword evidence="3" id="KW-0217">Developmental protein</keyword>
<keyword evidence="6 11" id="KW-0472">Membrane</keyword>
<dbReference type="GO" id="GO:0035567">
    <property type="term" value="P:non-canonical Wnt signaling pathway"/>
    <property type="evidence" value="ECO:0007669"/>
    <property type="project" value="TreeGrafter"/>
</dbReference>
<proteinExistence type="inferred from homology"/>
<keyword evidence="5 11" id="KW-1133">Transmembrane helix</keyword>
<dbReference type="GO" id="GO:0060070">
    <property type="term" value="P:canonical Wnt signaling pathway"/>
    <property type="evidence" value="ECO:0007669"/>
    <property type="project" value="TreeGrafter"/>
</dbReference>
<evidence type="ECO:0000256" key="10">
    <source>
        <dbReference type="SAM" id="MobiDB-lite"/>
    </source>
</evidence>
<dbReference type="PANTHER" id="PTHR11309">
    <property type="entry name" value="FRIZZLED"/>
    <property type="match status" value="1"/>
</dbReference>
<evidence type="ECO:0000256" key="8">
    <source>
        <dbReference type="ARBA" id="ARBA00023170"/>
    </source>
</evidence>
<evidence type="ECO:0000256" key="9">
    <source>
        <dbReference type="PROSITE-ProRule" id="PRU00090"/>
    </source>
</evidence>
<evidence type="ECO:0000256" key="11">
    <source>
        <dbReference type="SAM" id="Phobius"/>
    </source>
</evidence>
<feature type="transmembrane region" description="Helical" evidence="11">
    <location>
        <begin position="300"/>
        <end position="322"/>
    </location>
</feature>
<evidence type="ECO:0000256" key="7">
    <source>
        <dbReference type="ARBA" id="ARBA00023157"/>
    </source>
</evidence>
<reference evidence="15" key="1">
    <citation type="submission" date="2022-11" db="UniProtKB">
        <authorList>
            <consortium name="WormBaseParasite"/>
        </authorList>
    </citation>
    <scope>IDENTIFICATION</scope>
</reference>
<dbReference type="GO" id="GO:0042813">
    <property type="term" value="F:Wnt receptor activity"/>
    <property type="evidence" value="ECO:0007669"/>
    <property type="project" value="TreeGrafter"/>
</dbReference>
<dbReference type="InterPro" id="IPR020067">
    <property type="entry name" value="Frizzled_dom"/>
</dbReference>
<keyword evidence="14" id="KW-1185">Reference proteome</keyword>
<comment type="subcellular location">
    <subcellularLocation>
        <location evidence="1">Membrane</location>
        <topology evidence="1">Multi-pass membrane protein</topology>
    </subcellularLocation>
</comment>
<feature type="transmembrane region" description="Helical" evidence="11">
    <location>
        <begin position="214"/>
        <end position="236"/>
    </location>
</feature>
<evidence type="ECO:0000256" key="4">
    <source>
        <dbReference type="ARBA" id="ARBA00022692"/>
    </source>
</evidence>
<dbReference type="SMART" id="SM00063">
    <property type="entry name" value="FRI"/>
    <property type="match status" value="1"/>
</dbReference>
<name>A0A914NYZ7_9BILA</name>
<dbReference type="PROSITE" id="PS50038">
    <property type="entry name" value="FZ"/>
    <property type="match status" value="1"/>
</dbReference>
<dbReference type="Gene3D" id="1.10.2000.10">
    <property type="entry name" value="Frizzled cysteine-rich domain"/>
    <property type="match status" value="1"/>
</dbReference>
<protein>
    <submittedName>
        <fullName evidence="15">Frizzled-6</fullName>
    </submittedName>
</protein>
<dbReference type="Proteomes" id="UP000887578">
    <property type="component" value="Unplaced"/>
</dbReference>
<organism evidence="14 15">
    <name type="scientific">Panagrolaimus davidi</name>
    <dbReference type="NCBI Taxonomy" id="227884"/>
    <lineage>
        <taxon>Eukaryota</taxon>
        <taxon>Metazoa</taxon>
        <taxon>Ecdysozoa</taxon>
        <taxon>Nematoda</taxon>
        <taxon>Chromadorea</taxon>
        <taxon>Rhabditida</taxon>
        <taxon>Tylenchina</taxon>
        <taxon>Panagrolaimomorpha</taxon>
        <taxon>Panagrolaimoidea</taxon>
        <taxon>Panagrolaimidae</taxon>
        <taxon>Panagrolaimus</taxon>
    </lineage>
</organism>
<evidence type="ECO:0000313" key="14">
    <source>
        <dbReference type="Proteomes" id="UP000887578"/>
    </source>
</evidence>
<evidence type="ECO:0000256" key="3">
    <source>
        <dbReference type="ARBA" id="ARBA00022473"/>
    </source>
</evidence>
<dbReference type="SMART" id="SM01330">
    <property type="entry name" value="Frizzled"/>
    <property type="match status" value="1"/>
</dbReference>
<evidence type="ECO:0000259" key="13">
    <source>
        <dbReference type="PROSITE" id="PS50261"/>
    </source>
</evidence>
<dbReference type="Pfam" id="PF01534">
    <property type="entry name" value="Frizzled"/>
    <property type="match status" value="1"/>
</dbReference>
<dbReference type="Pfam" id="PF01392">
    <property type="entry name" value="Fz"/>
    <property type="match status" value="1"/>
</dbReference>
<sequence>MRSGKKAGSKESLKPNDKCEKITMKMCSDIPYNTTFYPNTLKHQSQTEAEMDLKQFEMLVNVKCSPDVKFFLCTIYAPVCTQMDYALPPCQHLCLSAKNGCESLMLKFGFKWPEMFNCNKFPESGMCVGENRTSTSGGHGYGSSGAKKKGSKSSTKDANQLPELECPHTMKILSKNRYHLLIANRSIEQCSLPCGDDNNVPVFFDDKTRNLLRFWTGLAAVLSCITSGLTLLTFLVDLKRFEFPERSILYLSFCTFIVSGVYVYGMIHENGYSCASSSVAKVSLVTQAMDNPGCTLVAVIHYYFSISMYIWWLSLTFSWFLVTTLKWGEAPVGFVFSSYFHIFAWGLPLVMVILVLVFHAIDGDMFASICSIGNLQPQFLFQFVVIPEAIALGKSFKK</sequence>
<keyword evidence="7 9" id="KW-1015">Disulfide bond</keyword>
<comment type="similarity">
    <text evidence="2">Belongs to the G-protein coupled receptor Fz/Smo family.</text>
</comment>
<dbReference type="PROSITE" id="PS50261">
    <property type="entry name" value="G_PROTEIN_RECEP_F2_4"/>
    <property type="match status" value="1"/>
</dbReference>
<evidence type="ECO:0000256" key="5">
    <source>
        <dbReference type="ARBA" id="ARBA00022989"/>
    </source>
</evidence>
<accession>A0A914NYZ7</accession>
<dbReference type="WBParaSite" id="PDA_v2.g10106.t1">
    <property type="protein sequence ID" value="PDA_v2.g10106.t1"/>
    <property type="gene ID" value="PDA_v2.g10106"/>
</dbReference>
<evidence type="ECO:0000256" key="1">
    <source>
        <dbReference type="ARBA" id="ARBA00004141"/>
    </source>
</evidence>
<keyword evidence="4 11" id="KW-0812">Transmembrane</keyword>
<dbReference type="PRINTS" id="PR00489">
    <property type="entry name" value="FRIZZLED"/>
</dbReference>
<feature type="region of interest" description="Disordered" evidence="10">
    <location>
        <begin position="134"/>
        <end position="159"/>
    </location>
</feature>
<feature type="disulfide bond" evidence="9">
    <location>
        <begin position="19"/>
        <end position="80"/>
    </location>
</feature>
<dbReference type="SUPFAM" id="SSF63501">
    <property type="entry name" value="Frizzled cysteine-rich domain"/>
    <property type="match status" value="1"/>
</dbReference>
<evidence type="ECO:0000259" key="12">
    <source>
        <dbReference type="PROSITE" id="PS50038"/>
    </source>
</evidence>
<evidence type="ECO:0000256" key="6">
    <source>
        <dbReference type="ARBA" id="ARBA00023136"/>
    </source>
</evidence>